<keyword evidence="9" id="KW-1185">Reference proteome</keyword>
<evidence type="ECO:0000256" key="2">
    <source>
        <dbReference type="ARBA" id="ARBA00022692"/>
    </source>
</evidence>
<feature type="compositionally biased region" description="Basic and acidic residues" evidence="5">
    <location>
        <begin position="1"/>
        <end position="11"/>
    </location>
</feature>
<reference evidence="8 9" key="1">
    <citation type="journal article" date="2018" name="Sci. Rep.">
        <title>Comparative genomics provides insights into the lifestyle and reveals functional heterogeneity of dark septate endophytic fungi.</title>
        <authorList>
            <person name="Knapp D.G."/>
            <person name="Nemeth J.B."/>
            <person name="Barry K."/>
            <person name="Hainaut M."/>
            <person name="Henrissat B."/>
            <person name="Johnson J."/>
            <person name="Kuo A."/>
            <person name="Lim J.H.P."/>
            <person name="Lipzen A."/>
            <person name="Nolan M."/>
            <person name="Ohm R.A."/>
            <person name="Tamas L."/>
            <person name="Grigoriev I.V."/>
            <person name="Spatafora J.W."/>
            <person name="Nagy L.G."/>
            <person name="Kovacs G.M."/>
        </authorList>
    </citation>
    <scope>NUCLEOTIDE SEQUENCE [LARGE SCALE GENOMIC DNA]</scope>
    <source>
        <strain evidence="8 9">DSE2036</strain>
    </source>
</reference>
<dbReference type="InterPro" id="IPR011701">
    <property type="entry name" value="MFS"/>
</dbReference>
<dbReference type="AlphaFoldDB" id="A0A2V1DFE3"/>
<accession>A0A2V1DFE3</accession>
<evidence type="ECO:0000259" key="7">
    <source>
        <dbReference type="PROSITE" id="PS50850"/>
    </source>
</evidence>
<feature type="transmembrane region" description="Helical" evidence="6">
    <location>
        <begin position="207"/>
        <end position="225"/>
    </location>
</feature>
<dbReference type="PROSITE" id="PS50850">
    <property type="entry name" value="MFS"/>
    <property type="match status" value="1"/>
</dbReference>
<comment type="subcellular location">
    <subcellularLocation>
        <location evidence="1">Membrane</location>
        <topology evidence="1">Multi-pass membrane protein</topology>
    </subcellularLocation>
</comment>
<feature type="region of interest" description="Disordered" evidence="5">
    <location>
        <begin position="518"/>
        <end position="538"/>
    </location>
</feature>
<feature type="transmembrane region" description="Helical" evidence="6">
    <location>
        <begin position="170"/>
        <end position="195"/>
    </location>
</feature>
<evidence type="ECO:0000256" key="6">
    <source>
        <dbReference type="SAM" id="Phobius"/>
    </source>
</evidence>
<feature type="transmembrane region" description="Helical" evidence="6">
    <location>
        <begin position="42"/>
        <end position="62"/>
    </location>
</feature>
<dbReference type="EMBL" id="KZ805453">
    <property type="protein sequence ID" value="PVH96820.1"/>
    <property type="molecule type" value="Genomic_DNA"/>
</dbReference>
<keyword evidence="3 6" id="KW-1133">Transmembrane helix</keyword>
<keyword evidence="4 6" id="KW-0472">Membrane</keyword>
<sequence length="538" mass="59262">MAIPRHSRESYEAATLLSPEDADPLSPLQPPLTSPEKKGKPWIFLVALFFAMVAIIDVGAYMSDAPKTRVFESNLCLQYYEANDPSQIGPDGNVPESLCKIDEVQQRLAMIFGWQDTFDAIPGMLLAVPFGALADRVGRKWIFAVSLVGLQLNCLWILLICYFRSLPLQWVWFSSAFFLVGGGPIVAIAIAMTMVSDVCPPEKRTNIFLYLTAAVLLSEMIAPVISSRMMEKGDWLPLLVSVGIQQIGVTAALICPETLHLRDLPEPTEDETDTIELRPKDEGLGIKAQLGHFKSAFLFMKSDTTIMLIIFTFFGNRLGRNAMTLLIRYASKRYNWEIKKAAYLLSFRAATNLVAVALFLPGVNYMLKRYMRFSTQLADIWLARGSVIVTSLSFLIMAAAAEPALLIIGLLVYNLGTGYNPAMRSVAVHAVGGQSSPDIGKLMSLLAITESIGLMLSGPLINELFQKGMDMGSAWLGLPFLGVSFMFGLLTLVTFLINVGSRDVEYVEVASEEEEDDAGLTNRFISSNPPLLDPQRTT</sequence>
<gene>
    <name evidence="8" type="ORF">DM02DRAFT_658821</name>
</gene>
<dbReference type="Gene3D" id="1.20.1250.20">
    <property type="entry name" value="MFS general substrate transporter like domains"/>
    <property type="match status" value="1"/>
</dbReference>
<evidence type="ECO:0000256" key="4">
    <source>
        <dbReference type="ARBA" id="ARBA00023136"/>
    </source>
</evidence>
<evidence type="ECO:0000256" key="3">
    <source>
        <dbReference type="ARBA" id="ARBA00022989"/>
    </source>
</evidence>
<dbReference type="Pfam" id="PF07690">
    <property type="entry name" value="MFS_1"/>
    <property type="match status" value="1"/>
</dbReference>
<protein>
    <submittedName>
        <fullName evidence="8">MFS general substrate transporter</fullName>
    </submittedName>
</protein>
<evidence type="ECO:0000256" key="5">
    <source>
        <dbReference type="SAM" id="MobiDB-lite"/>
    </source>
</evidence>
<dbReference type="GO" id="GO:0022857">
    <property type="term" value="F:transmembrane transporter activity"/>
    <property type="evidence" value="ECO:0007669"/>
    <property type="project" value="InterPro"/>
</dbReference>
<dbReference type="PANTHER" id="PTHR23507">
    <property type="entry name" value="ZGC:174356"/>
    <property type="match status" value="1"/>
</dbReference>
<feature type="domain" description="Major facilitator superfamily (MFS) profile" evidence="7">
    <location>
        <begin position="43"/>
        <end position="502"/>
    </location>
</feature>
<organism evidence="8 9">
    <name type="scientific">Periconia macrospinosa</name>
    <dbReference type="NCBI Taxonomy" id="97972"/>
    <lineage>
        <taxon>Eukaryota</taxon>
        <taxon>Fungi</taxon>
        <taxon>Dikarya</taxon>
        <taxon>Ascomycota</taxon>
        <taxon>Pezizomycotina</taxon>
        <taxon>Dothideomycetes</taxon>
        <taxon>Pleosporomycetidae</taxon>
        <taxon>Pleosporales</taxon>
        <taxon>Massarineae</taxon>
        <taxon>Periconiaceae</taxon>
        <taxon>Periconia</taxon>
    </lineage>
</organism>
<feature type="compositionally biased region" description="Polar residues" evidence="5">
    <location>
        <begin position="523"/>
        <end position="538"/>
    </location>
</feature>
<dbReference type="PANTHER" id="PTHR23507:SF1">
    <property type="entry name" value="FI18259P1-RELATED"/>
    <property type="match status" value="1"/>
</dbReference>
<proteinExistence type="predicted"/>
<evidence type="ECO:0000313" key="9">
    <source>
        <dbReference type="Proteomes" id="UP000244855"/>
    </source>
</evidence>
<dbReference type="InterPro" id="IPR020846">
    <property type="entry name" value="MFS_dom"/>
</dbReference>
<feature type="transmembrane region" description="Helical" evidence="6">
    <location>
        <begin position="474"/>
        <end position="497"/>
    </location>
</feature>
<name>A0A2V1DFE3_9PLEO</name>
<feature type="transmembrane region" description="Helical" evidence="6">
    <location>
        <begin position="296"/>
        <end position="315"/>
    </location>
</feature>
<dbReference type="InterPro" id="IPR036259">
    <property type="entry name" value="MFS_trans_sf"/>
</dbReference>
<feature type="transmembrane region" description="Helical" evidence="6">
    <location>
        <begin position="341"/>
        <end position="367"/>
    </location>
</feature>
<keyword evidence="2 6" id="KW-0812">Transmembrane</keyword>
<evidence type="ECO:0000313" key="8">
    <source>
        <dbReference type="EMBL" id="PVH96820.1"/>
    </source>
</evidence>
<dbReference type="SUPFAM" id="SSF103473">
    <property type="entry name" value="MFS general substrate transporter"/>
    <property type="match status" value="1"/>
</dbReference>
<feature type="transmembrane region" description="Helical" evidence="6">
    <location>
        <begin position="141"/>
        <end position="163"/>
    </location>
</feature>
<dbReference type="OrthoDB" id="194139at2759"/>
<feature type="transmembrane region" description="Helical" evidence="6">
    <location>
        <begin position="387"/>
        <end position="413"/>
    </location>
</feature>
<dbReference type="Proteomes" id="UP000244855">
    <property type="component" value="Unassembled WGS sequence"/>
</dbReference>
<evidence type="ECO:0000256" key="1">
    <source>
        <dbReference type="ARBA" id="ARBA00004141"/>
    </source>
</evidence>
<feature type="region of interest" description="Disordered" evidence="5">
    <location>
        <begin position="1"/>
        <end position="35"/>
    </location>
</feature>
<dbReference type="GO" id="GO:0016020">
    <property type="term" value="C:membrane"/>
    <property type="evidence" value="ECO:0007669"/>
    <property type="project" value="UniProtKB-SubCell"/>
</dbReference>